<dbReference type="Proteomes" id="UP000824159">
    <property type="component" value="Unassembled WGS sequence"/>
</dbReference>
<reference evidence="2" key="1">
    <citation type="submission" date="2020-10" db="EMBL/GenBank/DDBJ databases">
        <authorList>
            <person name="Gilroy R."/>
        </authorList>
    </citation>
    <scope>NUCLEOTIDE SEQUENCE</scope>
    <source>
        <strain evidence="2">CHK176-22527</strain>
    </source>
</reference>
<comment type="caution">
    <text evidence="2">The sequence shown here is derived from an EMBL/GenBank/DDBJ whole genome shotgun (WGS) entry which is preliminary data.</text>
</comment>
<evidence type="ECO:0000313" key="2">
    <source>
        <dbReference type="EMBL" id="HIT99157.1"/>
    </source>
</evidence>
<dbReference type="PANTHER" id="PTHR42887:SF2">
    <property type="entry name" value="OS12G0638800 PROTEIN"/>
    <property type="match status" value="1"/>
</dbReference>
<dbReference type="Pfam" id="PF03486">
    <property type="entry name" value="HI0933_like"/>
    <property type="match status" value="1"/>
</dbReference>
<dbReference type="Gene3D" id="2.40.30.10">
    <property type="entry name" value="Translation factors"/>
    <property type="match status" value="2"/>
</dbReference>
<dbReference type="InterPro" id="IPR004792">
    <property type="entry name" value="BaiN-like"/>
</dbReference>
<feature type="domain" description="RsdA/BaiN/AoA(So)-like Rossmann fold-like" evidence="1">
    <location>
        <begin position="61"/>
        <end position="351"/>
    </location>
</feature>
<dbReference type="PANTHER" id="PTHR42887">
    <property type="entry name" value="OS12G0638800 PROTEIN"/>
    <property type="match status" value="1"/>
</dbReference>
<gene>
    <name evidence="2" type="ORF">IAD12_02755</name>
</gene>
<dbReference type="AlphaFoldDB" id="A0A9D1HDT5"/>
<evidence type="ECO:0000259" key="1">
    <source>
        <dbReference type="Pfam" id="PF03486"/>
    </source>
</evidence>
<dbReference type="EMBL" id="DVLX01000028">
    <property type="protein sequence ID" value="HIT99157.1"/>
    <property type="molecule type" value="Genomic_DNA"/>
</dbReference>
<accession>A0A9D1HDT5</accession>
<dbReference type="Gene3D" id="3.50.50.60">
    <property type="entry name" value="FAD/NAD(P)-binding domain"/>
    <property type="match status" value="3"/>
</dbReference>
<proteinExistence type="predicted"/>
<sequence>MKKYDICILGGGASGMAAAASLSERFKTCIVEKNKILGRKLMATGGGRCNITNEACRNKDVTVDFFNSLGLELYADEEGRYYPYSNHAADVSYALERGIGKRQADVYTGFCVEKVEKTDGVFKISNGEKIICSDVLILSCGGKAAPFFGTTGDGYKFAKALGHSVNKVYPILTGIDCAGLEALKGIRAKGKISLYKNGRMVDSETGEIQFTGTGISGICVMNLTLFIKADDGEDIRSAVKKYEISMDLAPDFTEDMIAERKDSFGILCRKLSEKVPVSRIKDYRVKVTGVKGWKDAQCTAGGVPQYEIDTDTMESKITPNLYITGELLDIQGKCGGFNLQNAWETAIRAAAHINGEIK</sequence>
<dbReference type="InterPro" id="IPR036188">
    <property type="entry name" value="FAD/NAD-bd_sf"/>
</dbReference>
<dbReference type="SUPFAM" id="SSF160996">
    <property type="entry name" value="HI0933 insert domain-like"/>
    <property type="match status" value="1"/>
</dbReference>
<protein>
    <submittedName>
        <fullName evidence="2">NAD(P)/FAD-dependent oxidoreductase</fullName>
    </submittedName>
</protein>
<organism evidence="2 3">
    <name type="scientific">Candidatus Allocopromorpha excrementavium</name>
    <dbReference type="NCBI Taxonomy" id="2840741"/>
    <lineage>
        <taxon>Bacteria</taxon>
        <taxon>Bacillati</taxon>
        <taxon>Bacillota</taxon>
        <taxon>Clostridia</taxon>
        <taxon>Eubacteriales</taxon>
        <taxon>Eubacteriaceae</taxon>
        <taxon>Eubacteriaceae incertae sedis</taxon>
        <taxon>Candidatus Allocopromorpha</taxon>
    </lineage>
</organism>
<dbReference type="InterPro" id="IPR057661">
    <property type="entry name" value="RsdA/BaiN/AoA(So)_Rossmann"/>
</dbReference>
<evidence type="ECO:0000313" key="3">
    <source>
        <dbReference type="Proteomes" id="UP000824159"/>
    </source>
</evidence>
<dbReference type="SUPFAM" id="SSF51905">
    <property type="entry name" value="FAD/NAD(P)-binding domain"/>
    <property type="match status" value="1"/>
</dbReference>
<reference evidence="2" key="2">
    <citation type="journal article" date="2021" name="PeerJ">
        <title>Extensive microbial diversity within the chicken gut microbiome revealed by metagenomics and culture.</title>
        <authorList>
            <person name="Gilroy R."/>
            <person name="Ravi A."/>
            <person name="Getino M."/>
            <person name="Pursley I."/>
            <person name="Horton D.L."/>
            <person name="Alikhan N.F."/>
            <person name="Baker D."/>
            <person name="Gharbi K."/>
            <person name="Hall N."/>
            <person name="Watson M."/>
            <person name="Adriaenssens E.M."/>
            <person name="Foster-Nyarko E."/>
            <person name="Jarju S."/>
            <person name="Secka A."/>
            <person name="Antonio M."/>
            <person name="Oren A."/>
            <person name="Chaudhuri R.R."/>
            <person name="La Ragione R."/>
            <person name="Hildebrand F."/>
            <person name="Pallen M.J."/>
        </authorList>
    </citation>
    <scope>NUCLEOTIDE SEQUENCE</scope>
    <source>
        <strain evidence="2">CHK176-22527</strain>
    </source>
</reference>
<name>A0A9D1HDT5_9FIRM</name>